<dbReference type="CDD" id="cd00827">
    <property type="entry name" value="init_cond_enzymes"/>
    <property type="match status" value="1"/>
</dbReference>
<dbReference type="InterPro" id="IPR002878">
    <property type="entry name" value="ChsH2_C"/>
</dbReference>
<dbReference type="Pfam" id="PF08541">
    <property type="entry name" value="ACP_syn_III_C"/>
    <property type="match status" value="1"/>
</dbReference>
<proteinExistence type="predicted"/>
<evidence type="ECO:0000313" key="6">
    <source>
        <dbReference type="Proteomes" id="UP000807825"/>
    </source>
</evidence>
<protein>
    <submittedName>
        <fullName evidence="5">Hydroxymethylglutaryl-CoA synthase family protein</fullName>
    </submittedName>
</protein>
<dbReference type="SUPFAM" id="SSF53901">
    <property type="entry name" value="Thiolase-like"/>
    <property type="match status" value="2"/>
</dbReference>
<dbReference type="PANTHER" id="PTHR34075:SF5">
    <property type="entry name" value="BLR3430 PROTEIN"/>
    <property type="match status" value="1"/>
</dbReference>
<dbReference type="AlphaFoldDB" id="A0A9D6V5K6"/>
<dbReference type="InterPro" id="IPR052513">
    <property type="entry name" value="Thioester_dehydratase-like"/>
</dbReference>
<dbReference type="Proteomes" id="UP000807825">
    <property type="component" value="Unassembled WGS sequence"/>
</dbReference>
<sequence>MVGIKSYGVYVPFHRLDRTEIAKFWSGYRVPGEKAVANFDEDSVTMGVEACRDCLLGFDINAVRGLCFTSTTSPYAEKQSAALIATTLDLSRTTRTIDVSGSLRSGTSAVRVALDAVNGGGSGDFLVCSSDLRLGLPNGSKEMEFGDGAAAFLIGDSDPIASIDNAYTVNNELYDVYRPVTDQFVRSWEDRFVREIGFMKVVPETVRSAFKEFGMGPEDFTRAVISAPNPSYLGGVAGKLGFDPKSQAIDPLWGLVGNLGAAHPMVLLAAALEQSKPGDRILWVSYGDGCDVYALTVTENILSVQGKRSVERMLNSKSSTSYQKYLRWRDLVSFEPPNRPREEPASAVALHRDRKCGLALFGSKCTECGTVQYPVQRVCMECRSKDKFDYYPFADKKGKIATFSHDSLAVSPDPPTTLAAVDFEEGGRIMMDVTDRDVSKIEVGTPVEMTFRRFRQTGGITVYWWKSRPVR</sequence>
<dbReference type="InterPro" id="IPR022002">
    <property type="entry name" value="ChsH2_Znr"/>
</dbReference>
<accession>A0A9D6V5K6</accession>
<evidence type="ECO:0000313" key="5">
    <source>
        <dbReference type="EMBL" id="MBI5251929.1"/>
    </source>
</evidence>
<reference evidence="5" key="1">
    <citation type="submission" date="2020-07" db="EMBL/GenBank/DDBJ databases">
        <title>Huge and variable diversity of episymbiotic CPR bacteria and DPANN archaea in groundwater ecosystems.</title>
        <authorList>
            <person name="He C.Y."/>
            <person name="Keren R."/>
            <person name="Whittaker M."/>
            <person name="Farag I.F."/>
            <person name="Doudna J."/>
            <person name="Cate J.H.D."/>
            <person name="Banfield J.F."/>
        </authorList>
    </citation>
    <scope>NUCLEOTIDE SEQUENCE</scope>
    <source>
        <strain evidence="5">NC_groundwater_1664_Pr3_B-0.1um_52_9</strain>
    </source>
</reference>
<feature type="domain" description="ChsH2 C-terminal OB-fold" evidence="2">
    <location>
        <begin position="395"/>
        <end position="452"/>
    </location>
</feature>
<dbReference type="PANTHER" id="PTHR34075">
    <property type="entry name" value="BLR3430 PROTEIN"/>
    <property type="match status" value="1"/>
</dbReference>
<dbReference type="EMBL" id="JACRDE010000544">
    <property type="protein sequence ID" value="MBI5251929.1"/>
    <property type="molecule type" value="Genomic_DNA"/>
</dbReference>
<dbReference type="InterPro" id="IPR016039">
    <property type="entry name" value="Thiolase-like"/>
</dbReference>
<name>A0A9D6V5K6_9BACT</name>
<feature type="domain" description="ChsH2 rubredoxin-like zinc ribbon" evidence="4">
    <location>
        <begin position="360"/>
        <end position="386"/>
    </location>
</feature>
<dbReference type="InterPro" id="IPR013747">
    <property type="entry name" value="ACP_syn_III_C"/>
</dbReference>
<dbReference type="Pfam" id="PF12172">
    <property type="entry name" value="zf-ChsH2"/>
    <property type="match status" value="1"/>
</dbReference>
<dbReference type="GO" id="GO:0016746">
    <property type="term" value="F:acyltransferase activity"/>
    <property type="evidence" value="ECO:0007669"/>
    <property type="project" value="InterPro"/>
</dbReference>
<comment type="caution">
    <text evidence="5">The sequence shown here is derived from an EMBL/GenBank/DDBJ whole genome shotgun (WGS) entry which is preliminary data.</text>
</comment>
<dbReference type="InterPro" id="IPR012340">
    <property type="entry name" value="NA-bd_OB-fold"/>
</dbReference>
<dbReference type="Pfam" id="PF01796">
    <property type="entry name" value="OB_ChsH2_C"/>
    <property type="match status" value="1"/>
</dbReference>
<organism evidence="5 6">
    <name type="scientific">Desulfomonile tiedjei</name>
    <dbReference type="NCBI Taxonomy" id="2358"/>
    <lineage>
        <taxon>Bacteria</taxon>
        <taxon>Pseudomonadati</taxon>
        <taxon>Thermodesulfobacteriota</taxon>
        <taxon>Desulfomonilia</taxon>
        <taxon>Desulfomonilales</taxon>
        <taxon>Desulfomonilaceae</taxon>
        <taxon>Desulfomonile</taxon>
    </lineage>
</organism>
<feature type="domain" description="Beta-ketoacyl-[acyl-carrier-protein] synthase III C-terminal" evidence="3">
    <location>
        <begin position="213"/>
        <end position="296"/>
    </location>
</feature>
<dbReference type="SUPFAM" id="SSF50249">
    <property type="entry name" value="Nucleic acid-binding proteins"/>
    <property type="match status" value="1"/>
</dbReference>
<evidence type="ECO:0000256" key="1">
    <source>
        <dbReference type="ARBA" id="ARBA00022679"/>
    </source>
</evidence>
<evidence type="ECO:0000259" key="4">
    <source>
        <dbReference type="Pfam" id="PF12172"/>
    </source>
</evidence>
<evidence type="ECO:0000259" key="2">
    <source>
        <dbReference type="Pfam" id="PF01796"/>
    </source>
</evidence>
<evidence type="ECO:0000259" key="3">
    <source>
        <dbReference type="Pfam" id="PF08541"/>
    </source>
</evidence>
<keyword evidence="1" id="KW-0808">Transferase</keyword>
<gene>
    <name evidence="5" type="ORF">HY912_20750</name>
</gene>
<dbReference type="Gene3D" id="3.40.47.10">
    <property type="match status" value="1"/>
</dbReference>